<sequence>MCGPIQSFSSYHRRGTILESLRIPYAHQHAHKTTLHREIREHITVAPIPRNMHPSHHHECRQARAVALHKQYHSNPEVCYVDMASYPGRSAVTAVVVDHEGNAVSSCSVNTSPQIREKK</sequence>
<reference evidence="1 2" key="1">
    <citation type="journal article" date="2020" name="Cell">
        <title>Large-Scale Comparative Analyses of Tick Genomes Elucidate Their Genetic Diversity and Vector Capacities.</title>
        <authorList>
            <consortium name="Tick Genome and Microbiome Consortium (TIGMIC)"/>
            <person name="Jia N."/>
            <person name="Wang J."/>
            <person name="Shi W."/>
            <person name="Du L."/>
            <person name="Sun Y."/>
            <person name="Zhan W."/>
            <person name="Jiang J.F."/>
            <person name="Wang Q."/>
            <person name="Zhang B."/>
            <person name="Ji P."/>
            <person name="Bell-Sakyi L."/>
            <person name="Cui X.M."/>
            <person name="Yuan T.T."/>
            <person name="Jiang B.G."/>
            <person name="Yang W.F."/>
            <person name="Lam T.T."/>
            <person name="Chang Q.C."/>
            <person name="Ding S.J."/>
            <person name="Wang X.J."/>
            <person name="Zhu J.G."/>
            <person name="Ruan X.D."/>
            <person name="Zhao L."/>
            <person name="Wei J.T."/>
            <person name="Ye R.Z."/>
            <person name="Que T.C."/>
            <person name="Du C.H."/>
            <person name="Zhou Y.H."/>
            <person name="Cheng J.X."/>
            <person name="Dai P.F."/>
            <person name="Guo W.B."/>
            <person name="Han X.H."/>
            <person name="Huang E.J."/>
            <person name="Li L.F."/>
            <person name="Wei W."/>
            <person name="Gao Y.C."/>
            <person name="Liu J.Z."/>
            <person name="Shao H.Z."/>
            <person name="Wang X."/>
            <person name="Wang C.C."/>
            <person name="Yang T.C."/>
            <person name="Huo Q.B."/>
            <person name="Li W."/>
            <person name="Chen H.Y."/>
            <person name="Chen S.E."/>
            <person name="Zhou L.G."/>
            <person name="Ni X.B."/>
            <person name="Tian J.H."/>
            <person name="Sheng Y."/>
            <person name="Liu T."/>
            <person name="Pan Y.S."/>
            <person name="Xia L.Y."/>
            <person name="Li J."/>
            <person name="Zhao F."/>
            <person name="Cao W.C."/>
        </authorList>
    </citation>
    <scope>NUCLEOTIDE SEQUENCE [LARGE SCALE GENOMIC DNA]</scope>
    <source>
        <strain evidence="1">HaeL-2018</strain>
    </source>
</reference>
<comment type="caution">
    <text evidence="1">The sequence shown here is derived from an EMBL/GenBank/DDBJ whole genome shotgun (WGS) entry which is preliminary data.</text>
</comment>
<gene>
    <name evidence="1" type="ORF">HPB48_026546</name>
</gene>
<proteinExistence type="predicted"/>
<evidence type="ECO:0000313" key="2">
    <source>
        <dbReference type="Proteomes" id="UP000821853"/>
    </source>
</evidence>
<dbReference type="AlphaFoldDB" id="A0A9J6HBQ6"/>
<dbReference type="OrthoDB" id="10587455at2759"/>
<accession>A0A9J6HBQ6</accession>
<name>A0A9J6HBQ6_HAELO</name>
<dbReference type="VEuPathDB" id="VectorBase:HLOH_053036"/>
<protein>
    <submittedName>
        <fullName evidence="1">Uncharacterized protein</fullName>
    </submittedName>
</protein>
<dbReference type="EMBL" id="JABSTR010002671">
    <property type="protein sequence ID" value="KAH9384538.1"/>
    <property type="molecule type" value="Genomic_DNA"/>
</dbReference>
<keyword evidence="2" id="KW-1185">Reference proteome</keyword>
<organism evidence="1 2">
    <name type="scientific">Haemaphysalis longicornis</name>
    <name type="common">Bush tick</name>
    <dbReference type="NCBI Taxonomy" id="44386"/>
    <lineage>
        <taxon>Eukaryota</taxon>
        <taxon>Metazoa</taxon>
        <taxon>Ecdysozoa</taxon>
        <taxon>Arthropoda</taxon>
        <taxon>Chelicerata</taxon>
        <taxon>Arachnida</taxon>
        <taxon>Acari</taxon>
        <taxon>Parasitiformes</taxon>
        <taxon>Ixodida</taxon>
        <taxon>Ixodoidea</taxon>
        <taxon>Ixodidae</taxon>
        <taxon>Haemaphysalinae</taxon>
        <taxon>Haemaphysalis</taxon>
    </lineage>
</organism>
<evidence type="ECO:0000313" key="1">
    <source>
        <dbReference type="EMBL" id="KAH9384538.1"/>
    </source>
</evidence>
<dbReference type="Proteomes" id="UP000821853">
    <property type="component" value="Unassembled WGS sequence"/>
</dbReference>